<evidence type="ECO:0000256" key="3">
    <source>
        <dbReference type="ARBA" id="ARBA00012744"/>
    </source>
</evidence>
<keyword evidence="6" id="KW-0624">Polysaccharide degradation</keyword>
<dbReference type="Gene3D" id="3.40.50.1700">
    <property type="entry name" value="Glycoside hydrolase family 3 C-terminal domain"/>
    <property type="match status" value="1"/>
</dbReference>
<dbReference type="SUPFAM" id="SSF51445">
    <property type="entry name" value="(Trans)glycosidases"/>
    <property type="match status" value="1"/>
</dbReference>
<comment type="similarity">
    <text evidence="2 6">Belongs to the glycosyl hydrolase 3 family.</text>
</comment>
<dbReference type="PROSITE" id="PS00775">
    <property type="entry name" value="GLYCOSYL_HYDROL_F3"/>
    <property type="match status" value="1"/>
</dbReference>
<name>A0A167LNB3_CALVF</name>
<dbReference type="AlphaFoldDB" id="A0A167LNB3"/>
<comment type="pathway">
    <text evidence="6">Glycan metabolism; cellulose degradation.</text>
</comment>
<dbReference type="PROSITE" id="PS51820">
    <property type="entry name" value="PA14"/>
    <property type="match status" value="1"/>
</dbReference>
<feature type="domain" description="PA14" evidence="7">
    <location>
        <begin position="410"/>
        <end position="569"/>
    </location>
</feature>
<dbReference type="PRINTS" id="PR00133">
    <property type="entry name" value="GLHYDRLASE3"/>
</dbReference>
<dbReference type="InterPro" id="IPR017853">
    <property type="entry name" value="GH"/>
</dbReference>
<dbReference type="Pfam" id="PF00933">
    <property type="entry name" value="Glyco_hydro_3"/>
    <property type="match status" value="1"/>
</dbReference>
<accession>A0A167LNB3</accession>
<dbReference type="InterPro" id="IPR019800">
    <property type="entry name" value="Glyco_hydro_3_AS"/>
</dbReference>
<sequence length="850" mass="92870">MSKGMKQSFLKADIPELVSKLLLDEKISLISAPTWWDTNKIERLEIPSLRMSDGPNGVRGSSHFKSNPAQCIPCATSMAATWDPELIHETGKFLAIEAKTKAAVILLAPTCNIQRSPLGGRAFESFSEDSFLSGTMAAAYVNGLQSNGVSACIKHFVANDQEHERTAVSSEVSERALREVYLMPFMIAQRDAKPWAFMTSYGRLNGLHAAENPRLLRGILRGEWNFDGLVMSDWFGTYSTDAAIKASLDLEMPGPPRWRTEVLIKHLLSCQKLFESDLDERCEVLLKYVQKVASVSPEIVYGDGVERSRDDPKDRAFNRKLASSGIVLLKNKDNLLPLKAVKNIAIIGPNAKGRVISGGGSAALRPTYVVTPYDGIASAAKDARIFADYTVGCYAHRFLPTVEDKLTSPSGEPGWRCTFFNYDASGKPTVELTNYTIQDTRVRLNDFLPKELQATYFIKLEGTFTADKTAPFEFGLAVAGSAKFYVDGKLAIDNWTTQTPGEFFYGQGSAEEKAVLDLVADKEYKILIEYTNELPADQQRSNSQPALMRGLRLGGAEKIVPEVAIKAAVDLAAKSDVAVVVVGLTPEWESEGFDRPTMDMPGQQNELVARVAAANPNTIVVVQAGSAVSMPWVDKVAGVVQAWYLGNEVGNAIADVLFGKINPSGRLPLTLPKRMEDIPAHNNFRSENGKVHYAEDLFVGYKHYVARGVEPLFPFGFGLSYTSFQVSDLKVGKPSSSDASLGVEVSVKVTNTGKIAGSEVVQLYVTPTATHLTQPTQQLRAFGKAKDLAPGASTTLKLKLNKYAVSYYDDGIAAWRVDKGEYGVLVGQSSTDLPLKGSFKLDKSFTWNGL</sequence>
<dbReference type="InterPro" id="IPR001764">
    <property type="entry name" value="Glyco_hydro_3_N"/>
</dbReference>
<keyword evidence="9" id="KW-1185">Reference proteome</keyword>
<dbReference type="PANTHER" id="PTHR42715">
    <property type="entry name" value="BETA-GLUCOSIDASE"/>
    <property type="match status" value="1"/>
</dbReference>
<evidence type="ECO:0000256" key="5">
    <source>
        <dbReference type="ARBA" id="ARBA00023295"/>
    </source>
</evidence>
<evidence type="ECO:0000256" key="4">
    <source>
        <dbReference type="ARBA" id="ARBA00022801"/>
    </source>
</evidence>
<dbReference type="InterPro" id="IPR026891">
    <property type="entry name" value="Fn3-like"/>
</dbReference>
<dbReference type="SMART" id="SM00758">
    <property type="entry name" value="PA14"/>
    <property type="match status" value="1"/>
</dbReference>
<dbReference type="SMART" id="SM01217">
    <property type="entry name" value="Fn3_like"/>
    <property type="match status" value="1"/>
</dbReference>
<evidence type="ECO:0000313" key="9">
    <source>
        <dbReference type="Proteomes" id="UP000076738"/>
    </source>
</evidence>
<gene>
    <name evidence="8" type="ORF">CALVIDRAFT_537840</name>
</gene>
<keyword evidence="4 6" id="KW-0378">Hydrolase</keyword>
<dbReference type="PANTHER" id="PTHR42715:SF27">
    <property type="entry name" value="BETA-GLUCOSIDASE-RELATED"/>
    <property type="match status" value="1"/>
</dbReference>
<dbReference type="InterPro" id="IPR037524">
    <property type="entry name" value="PA14/GLEYA"/>
</dbReference>
<comment type="catalytic activity">
    <reaction evidence="1 6">
        <text>Hydrolysis of terminal, non-reducing beta-D-glucosyl residues with release of beta-D-glucose.</text>
        <dbReference type="EC" id="3.2.1.21"/>
    </reaction>
</comment>
<evidence type="ECO:0000256" key="6">
    <source>
        <dbReference type="RuleBase" id="RU361161"/>
    </source>
</evidence>
<dbReference type="GO" id="GO:0030245">
    <property type="term" value="P:cellulose catabolic process"/>
    <property type="evidence" value="ECO:0007669"/>
    <property type="project" value="UniProtKB-UniPathway"/>
</dbReference>
<dbReference type="UniPathway" id="UPA00696"/>
<dbReference type="EC" id="3.2.1.21" evidence="3 6"/>
<dbReference type="Pfam" id="PF07691">
    <property type="entry name" value="PA14"/>
    <property type="match status" value="1"/>
</dbReference>
<dbReference type="InterPro" id="IPR050288">
    <property type="entry name" value="Cellulose_deg_GH3"/>
</dbReference>
<dbReference type="Gene3D" id="3.20.20.300">
    <property type="entry name" value="Glycoside hydrolase, family 3, N-terminal domain"/>
    <property type="match status" value="1"/>
</dbReference>
<evidence type="ECO:0000256" key="2">
    <source>
        <dbReference type="ARBA" id="ARBA00005336"/>
    </source>
</evidence>
<keyword evidence="6" id="KW-0119">Carbohydrate metabolism</keyword>
<dbReference type="SUPFAM" id="SSF52279">
    <property type="entry name" value="Beta-D-glucan exohydrolase, C-terminal domain"/>
    <property type="match status" value="1"/>
</dbReference>
<proteinExistence type="inferred from homology"/>
<dbReference type="Pfam" id="PF01915">
    <property type="entry name" value="Glyco_hydro_3_C"/>
    <property type="match status" value="1"/>
</dbReference>
<dbReference type="Pfam" id="PF14310">
    <property type="entry name" value="Fn3-like"/>
    <property type="match status" value="1"/>
</dbReference>
<dbReference type="Gene3D" id="2.60.120.260">
    <property type="entry name" value="Galactose-binding domain-like"/>
    <property type="match status" value="1"/>
</dbReference>
<evidence type="ECO:0000313" key="8">
    <source>
        <dbReference type="EMBL" id="KZO95868.1"/>
    </source>
</evidence>
<dbReference type="EMBL" id="KV417287">
    <property type="protein sequence ID" value="KZO95868.1"/>
    <property type="molecule type" value="Genomic_DNA"/>
</dbReference>
<keyword evidence="5 6" id="KW-0326">Glycosidase</keyword>
<dbReference type="InterPro" id="IPR036881">
    <property type="entry name" value="Glyco_hydro_3_C_sf"/>
</dbReference>
<protein>
    <recommendedName>
        <fullName evidence="3 6">beta-glucosidase</fullName>
        <ecNumber evidence="3 6">3.2.1.21</ecNumber>
    </recommendedName>
</protein>
<reference evidence="8 9" key="1">
    <citation type="journal article" date="2016" name="Mol. Biol. Evol.">
        <title>Comparative Genomics of Early-Diverging Mushroom-Forming Fungi Provides Insights into the Origins of Lignocellulose Decay Capabilities.</title>
        <authorList>
            <person name="Nagy L.G."/>
            <person name="Riley R."/>
            <person name="Tritt A."/>
            <person name="Adam C."/>
            <person name="Daum C."/>
            <person name="Floudas D."/>
            <person name="Sun H."/>
            <person name="Yadav J.S."/>
            <person name="Pangilinan J."/>
            <person name="Larsson K.H."/>
            <person name="Matsuura K."/>
            <person name="Barry K."/>
            <person name="Labutti K."/>
            <person name="Kuo R."/>
            <person name="Ohm R.A."/>
            <person name="Bhattacharya S.S."/>
            <person name="Shirouzu T."/>
            <person name="Yoshinaga Y."/>
            <person name="Martin F.M."/>
            <person name="Grigoriev I.V."/>
            <person name="Hibbett D.S."/>
        </authorList>
    </citation>
    <scope>NUCLEOTIDE SEQUENCE [LARGE SCALE GENOMIC DNA]</scope>
    <source>
        <strain evidence="8 9">TUFC12733</strain>
    </source>
</reference>
<dbReference type="InterPro" id="IPR013783">
    <property type="entry name" value="Ig-like_fold"/>
</dbReference>
<organism evidence="8 9">
    <name type="scientific">Calocera viscosa (strain TUFC12733)</name>
    <dbReference type="NCBI Taxonomy" id="1330018"/>
    <lineage>
        <taxon>Eukaryota</taxon>
        <taxon>Fungi</taxon>
        <taxon>Dikarya</taxon>
        <taxon>Basidiomycota</taxon>
        <taxon>Agaricomycotina</taxon>
        <taxon>Dacrymycetes</taxon>
        <taxon>Dacrymycetales</taxon>
        <taxon>Dacrymycetaceae</taxon>
        <taxon>Calocera</taxon>
    </lineage>
</organism>
<evidence type="ECO:0000259" key="7">
    <source>
        <dbReference type="PROSITE" id="PS51820"/>
    </source>
</evidence>
<evidence type="ECO:0000256" key="1">
    <source>
        <dbReference type="ARBA" id="ARBA00000448"/>
    </source>
</evidence>
<dbReference type="GO" id="GO:0008422">
    <property type="term" value="F:beta-glucosidase activity"/>
    <property type="evidence" value="ECO:0007669"/>
    <property type="project" value="UniProtKB-EC"/>
</dbReference>
<dbReference type="OrthoDB" id="47059at2759"/>
<dbReference type="Proteomes" id="UP000076738">
    <property type="component" value="Unassembled WGS sequence"/>
</dbReference>
<dbReference type="STRING" id="1330018.A0A167LNB3"/>
<dbReference type="InterPro" id="IPR036962">
    <property type="entry name" value="Glyco_hydro_3_N_sf"/>
</dbReference>
<dbReference type="Gene3D" id="2.60.40.10">
    <property type="entry name" value="Immunoglobulins"/>
    <property type="match status" value="1"/>
</dbReference>
<dbReference type="InterPro" id="IPR011658">
    <property type="entry name" value="PA14_dom"/>
</dbReference>
<dbReference type="InterPro" id="IPR002772">
    <property type="entry name" value="Glyco_hydro_3_C"/>
</dbReference>
<dbReference type="FunFam" id="2.60.40.10:FF:000495">
    <property type="entry name" value="Periplasmic beta-glucosidase"/>
    <property type="match status" value="1"/>
</dbReference>